<feature type="coiled-coil region" evidence="1">
    <location>
        <begin position="93"/>
        <end position="134"/>
    </location>
</feature>
<evidence type="ECO:0000313" key="3">
    <source>
        <dbReference type="Proteomes" id="UP000063991"/>
    </source>
</evidence>
<proteinExistence type="predicted"/>
<dbReference type="Proteomes" id="UP000063991">
    <property type="component" value="Chromosome"/>
</dbReference>
<evidence type="ECO:0000256" key="1">
    <source>
        <dbReference type="SAM" id="Coils"/>
    </source>
</evidence>
<sequence length="178" mass="20428">MTDKAELSSTERQLRDALARLVHQKPINRELKQKLKANKLKIVVSNVEKEAGLSNGSARRYPETKALIESAEANRVHGVSNVSDTVVRGHPLHIKAKEDLDKAKKEIKKLKREIEKKEEKLGDYKKRLKSQAVRMHQMTVAMWEHMPEECKHIELMIDVETTGATGNVLEFKKREKLD</sequence>
<dbReference type="OrthoDB" id="6388561at2"/>
<dbReference type="AlphaFoldDB" id="A0A126PXD8"/>
<dbReference type="RefSeq" id="WP_061094524.1">
    <property type="nucleotide sequence ID" value="NZ_CP014323.1"/>
</dbReference>
<protein>
    <submittedName>
        <fullName evidence="2">Uncharacterized protein</fullName>
    </submittedName>
</protein>
<dbReference type="EMBL" id="CP014323">
    <property type="protein sequence ID" value="AMJ97697.1"/>
    <property type="molecule type" value="Genomic_DNA"/>
</dbReference>
<name>A0A126PXD8_ALTMA</name>
<reference evidence="2 3" key="1">
    <citation type="submission" date="2015-12" db="EMBL/GenBank/DDBJ databases">
        <authorList>
            <person name="Shamseldin A."/>
            <person name="Moawad H."/>
            <person name="Abd El-Rahim W.M."/>
            <person name="Sadowsky M.J."/>
        </authorList>
    </citation>
    <scope>NUCLEOTIDE SEQUENCE [LARGE SCALE GENOMIC DNA]</scope>
    <source>
        <strain evidence="2 3">D7</strain>
    </source>
</reference>
<keyword evidence="1" id="KW-0175">Coiled coil</keyword>
<evidence type="ECO:0000313" key="2">
    <source>
        <dbReference type="EMBL" id="AMJ97697.1"/>
    </source>
</evidence>
<accession>A0A126PXD8</accession>
<gene>
    <name evidence="2" type="ORF">AVL55_05690</name>
</gene>
<organism evidence="2 3">
    <name type="scientific">Alteromonas macleodii</name>
    <name type="common">Pseudoalteromonas macleodii</name>
    <dbReference type="NCBI Taxonomy" id="28108"/>
    <lineage>
        <taxon>Bacteria</taxon>
        <taxon>Pseudomonadati</taxon>
        <taxon>Pseudomonadota</taxon>
        <taxon>Gammaproteobacteria</taxon>
        <taxon>Alteromonadales</taxon>
        <taxon>Alteromonadaceae</taxon>
        <taxon>Alteromonas/Salinimonas group</taxon>
        <taxon>Alteromonas</taxon>
    </lineage>
</organism>